<dbReference type="Gene3D" id="1.25.40.10">
    <property type="entry name" value="Tetratricopeptide repeat domain"/>
    <property type="match status" value="1"/>
</dbReference>
<organism evidence="2 3">
    <name type="scientific">Streptococcus ictaluri 707-05</name>
    <dbReference type="NCBI Taxonomy" id="764299"/>
    <lineage>
        <taxon>Bacteria</taxon>
        <taxon>Bacillati</taxon>
        <taxon>Bacillota</taxon>
        <taxon>Bacilli</taxon>
        <taxon>Lactobacillales</taxon>
        <taxon>Streptococcaceae</taxon>
        <taxon>Streptococcus</taxon>
    </lineage>
</organism>
<dbReference type="PANTHER" id="PTHR37038:SF12">
    <property type="entry name" value="TRANSCRIPTIONAL REGULATOR"/>
    <property type="match status" value="1"/>
</dbReference>
<dbReference type="InterPro" id="IPR010982">
    <property type="entry name" value="Lambda_DNA-bd_dom_sf"/>
</dbReference>
<dbReference type="CDD" id="cd00093">
    <property type="entry name" value="HTH_XRE"/>
    <property type="match status" value="1"/>
</dbReference>
<keyword evidence="3" id="KW-1185">Reference proteome</keyword>
<gene>
    <name evidence="2" type="ORF">STRIC_0434</name>
</gene>
<feature type="domain" description="HTH cro/C1-type" evidence="1">
    <location>
        <begin position="10"/>
        <end position="63"/>
    </location>
</feature>
<proteinExistence type="predicted"/>
<dbReference type="EMBL" id="AEUX02000008">
    <property type="protein sequence ID" value="EHI68758.1"/>
    <property type="molecule type" value="Genomic_DNA"/>
</dbReference>
<dbReference type="PANTHER" id="PTHR37038">
    <property type="entry name" value="TRANSCRIPTIONAL REGULATOR-RELATED"/>
    <property type="match status" value="1"/>
</dbReference>
<dbReference type="STRING" id="764299.STRIC_0434"/>
<dbReference type="RefSeq" id="WP_008090808.1">
    <property type="nucleotide sequence ID" value="NZ_AEUX02000008.1"/>
</dbReference>
<accession>G5K5U7</accession>
<dbReference type="eggNOG" id="COG1396">
    <property type="taxonomic scope" value="Bacteria"/>
</dbReference>
<dbReference type="SUPFAM" id="SSF47413">
    <property type="entry name" value="lambda repressor-like DNA-binding domains"/>
    <property type="match status" value="1"/>
</dbReference>
<dbReference type="GO" id="GO:0003677">
    <property type="term" value="F:DNA binding"/>
    <property type="evidence" value="ECO:0007669"/>
    <property type="project" value="InterPro"/>
</dbReference>
<evidence type="ECO:0000313" key="3">
    <source>
        <dbReference type="Proteomes" id="UP000003330"/>
    </source>
</evidence>
<sequence length="291" mass="34544">MLNKDLGLTFRQLRINRKIPLSQVANEHVSLSQISRFERGQCDISLSKFLIVLNKIHVEVKEFMDTAADYQTTEQIHFMSQLIELEYKRDINGFRYLQLQEKAKFEENPKEKRYYLNMILLQAFICKCDPNLPFPKAYLDDLTDYLFTTENWHIYELILIGNCYLFIDIPLLDKMGREILTNYHYYKEISTNKYLVTITLMNIWESCIHRHYLKEANFYQKKLFPLLKNETKLYEKTLFLFLKGLEAYRCGDALSGIQDMTKAIDIFDALGCSHHAQNYRQDFETFVGPLS</sequence>
<dbReference type="InterPro" id="IPR010057">
    <property type="entry name" value="Transcription_activator_Rgg_C"/>
</dbReference>
<dbReference type="InterPro" id="IPR053163">
    <property type="entry name" value="HTH-type_regulator_Rgg"/>
</dbReference>
<dbReference type="InterPro" id="IPR011990">
    <property type="entry name" value="TPR-like_helical_dom_sf"/>
</dbReference>
<dbReference type="AlphaFoldDB" id="G5K5U7"/>
<reference evidence="2 3" key="1">
    <citation type="journal article" date="2014" name="Int. J. Syst. Evol. Microbiol.">
        <title>Phylogenomics and the dynamic genome evolution of the genus Streptococcus.</title>
        <authorList>
            <consortium name="The Broad Institute Genome Sequencing Platform"/>
            <person name="Richards V.P."/>
            <person name="Palmer S.R."/>
            <person name="Pavinski Bitar P.D."/>
            <person name="Qin X."/>
            <person name="Weinstock G.M."/>
            <person name="Highlander S.K."/>
            <person name="Town C.D."/>
            <person name="Burne R.A."/>
            <person name="Stanhope M.J."/>
        </authorList>
    </citation>
    <scope>NUCLEOTIDE SEQUENCE [LARGE SCALE GENOMIC DNA]</scope>
    <source>
        <strain evidence="2 3">707-05</strain>
    </source>
</reference>
<comment type="caution">
    <text evidence="2">The sequence shown here is derived from an EMBL/GenBank/DDBJ whole genome shotgun (WGS) entry which is preliminary data.</text>
</comment>
<evidence type="ECO:0000259" key="1">
    <source>
        <dbReference type="PROSITE" id="PS50943"/>
    </source>
</evidence>
<protein>
    <submittedName>
        <fullName evidence="2">Transcriptional activator, Rgg/GadR/MutR family, C-terminal domain protein</fullName>
    </submittedName>
</protein>
<dbReference type="Proteomes" id="UP000003330">
    <property type="component" value="Unassembled WGS sequence"/>
</dbReference>
<dbReference type="PROSITE" id="PS50943">
    <property type="entry name" value="HTH_CROC1"/>
    <property type="match status" value="1"/>
</dbReference>
<dbReference type="InterPro" id="IPR001387">
    <property type="entry name" value="Cro/C1-type_HTH"/>
</dbReference>
<dbReference type="OrthoDB" id="34624at2"/>
<name>G5K5U7_9STRE</name>
<evidence type="ECO:0000313" key="2">
    <source>
        <dbReference type="EMBL" id="EHI68758.1"/>
    </source>
</evidence>
<dbReference type="NCBIfam" id="TIGR01716">
    <property type="entry name" value="RGG_Cterm"/>
    <property type="match status" value="1"/>
</dbReference>
<dbReference type="Pfam" id="PF21259">
    <property type="entry name" value="Rgg_C"/>
    <property type="match status" value="1"/>
</dbReference>